<dbReference type="PANTHER" id="PTHR38042:SF1">
    <property type="entry name" value="UROPORPHYRINOGEN-III SYNTHASE, CHLOROPLASTIC"/>
    <property type="match status" value="1"/>
</dbReference>
<dbReference type="GO" id="GO:0004852">
    <property type="term" value="F:uroporphyrinogen-III synthase activity"/>
    <property type="evidence" value="ECO:0007669"/>
    <property type="project" value="UniProtKB-UniRule"/>
</dbReference>
<dbReference type="RefSeq" id="WP_132308753.1">
    <property type="nucleotide sequence ID" value="NZ_SMAR01000004.1"/>
</dbReference>
<sequence length="243" mass="26607">MRVLVTRPEAKARRTCARLSAMGYQPVSLPLFQPEHFDATRLDFLKRRNWSALAITSSEALSGFSIGEGLAFLADKPVFAVGQRTACIARGTGFTHIITGKGDGQSLARTIAGYLPSSPAASPLLYLAGSPRAPDFENTLHQLGIDFETATVYVMQPIEYAAYDLENLMRDQSPSAVLFYSRAAAQRFFSLNVMRYIASSEKCMRLLCISRKVAEAIPAEFSPNISIAHSPDEPRLLALLAET</sequence>
<dbReference type="Pfam" id="PF02602">
    <property type="entry name" value="HEM4"/>
    <property type="match status" value="1"/>
</dbReference>
<dbReference type="Gene3D" id="3.40.50.10090">
    <property type="match status" value="2"/>
</dbReference>
<proteinExistence type="inferred from homology"/>
<dbReference type="Proteomes" id="UP000295097">
    <property type="component" value="Unassembled WGS sequence"/>
</dbReference>
<comment type="function">
    <text evidence="6 9">Catalyzes cyclization of the linear tetrapyrrole, hydroxymethylbilane, to the macrocyclic uroporphyrinogen III.</text>
</comment>
<protein>
    <recommendedName>
        <fullName evidence="7 9">Uroporphyrinogen-III synthase</fullName>
        <ecNumber evidence="3 9">4.2.1.75</ecNumber>
    </recommendedName>
</protein>
<evidence type="ECO:0000256" key="6">
    <source>
        <dbReference type="ARBA" id="ARBA00037589"/>
    </source>
</evidence>
<feature type="domain" description="Tetrapyrrole biosynthesis uroporphyrinogen III synthase" evidence="10">
    <location>
        <begin position="17"/>
        <end position="237"/>
    </location>
</feature>
<comment type="pathway">
    <text evidence="1 9">Porphyrin-containing compound metabolism; protoporphyrin-IX biosynthesis; coproporphyrinogen-III from 5-aminolevulinate: step 3/4.</text>
</comment>
<dbReference type="GO" id="GO:0006782">
    <property type="term" value="P:protoporphyrinogen IX biosynthetic process"/>
    <property type="evidence" value="ECO:0007669"/>
    <property type="project" value="UniProtKB-UniRule"/>
</dbReference>
<evidence type="ECO:0000256" key="8">
    <source>
        <dbReference type="ARBA" id="ARBA00048617"/>
    </source>
</evidence>
<dbReference type="GO" id="GO:0006780">
    <property type="term" value="P:uroporphyrinogen III biosynthetic process"/>
    <property type="evidence" value="ECO:0007669"/>
    <property type="project" value="UniProtKB-UniRule"/>
</dbReference>
<evidence type="ECO:0000259" key="10">
    <source>
        <dbReference type="Pfam" id="PF02602"/>
    </source>
</evidence>
<dbReference type="InterPro" id="IPR039793">
    <property type="entry name" value="UROS/Hem4"/>
</dbReference>
<evidence type="ECO:0000256" key="3">
    <source>
        <dbReference type="ARBA" id="ARBA00013109"/>
    </source>
</evidence>
<keyword evidence="4 9" id="KW-0456">Lyase</keyword>
<dbReference type="OrthoDB" id="7163809at2"/>
<dbReference type="InterPro" id="IPR003754">
    <property type="entry name" value="4pyrrol_synth_uPrphyn_synth"/>
</dbReference>
<dbReference type="PANTHER" id="PTHR38042">
    <property type="entry name" value="UROPORPHYRINOGEN-III SYNTHASE, CHLOROPLASTIC"/>
    <property type="match status" value="1"/>
</dbReference>
<reference evidence="11 12" key="1">
    <citation type="submission" date="2019-03" db="EMBL/GenBank/DDBJ databases">
        <title>Freshwater and sediment microbial communities from various areas in North America, analyzing microbe dynamics in response to fracking.</title>
        <authorList>
            <person name="Lamendella R."/>
        </authorList>
    </citation>
    <scope>NUCLEOTIDE SEQUENCE [LARGE SCALE GENOMIC DNA]</scope>
    <source>
        <strain evidence="11 12">175.2</strain>
    </source>
</reference>
<dbReference type="SUPFAM" id="SSF69618">
    <property type="entry name" value="HemD-like"/>
    <property type="match status" value="1"/>
</dbReference>
<evidence type="ECO:0000313" key="11">
    <source>
        <dbReference type="EMBL" id="TCT42707.1"/>
    </source>
</evidence>
<dbReference type="UniPathway" id="UPA00251">
    <property type="reaction ID" value="UER00320"/>
</dbReference>
<keyword evidence="12" id="KW-1185">Reference proteome</keyword>
<gene>
    <name evidence="11" type="ORF">EDC90_10046</name>
</gene>
<dbReference type="NCBIfam" id="NF006621">
    <property type="entry name" value="PRK09189.1"/>
    <property type="match status" value="1"/>
</dbReference>
<comment type="catalytic activity">
    <reaction evidence="8 9">
        <text>hydroxymethylbilane = uroporphyrinogen III + H2O</text>
        <dbReference type="Rhea" id="RHEA:18965"/>
        <dbReference type="ChEBI" id="CHEBI:15377"/>
        <dbReference type="ChEBI" id="CHEBI:57308"/>
        <dbReference type="ChEBI" id="CHEBI:57845"/>
        <dbReference type="EC" id="4.2.1.75"/>
    </reaction>
</comment>
<evidence type="ECO:0000256" key="1">
    <source>
        <dbReference type="ARBA" id="ARBA00004772"/>
    </source>
</evidence>
<evidence type="ECO:0000256" key="4">
    <source>
        <dbReference type="ARBA" id="ARBA00023239"/>
    </source>
</evidence>
<comment type="similarity">
    <text evidence="2 9">Belongs to the uroporphyrinogen-III synthase family.</text>
</comment>
<accession>A0A4R3NV85</accession>
<evidence type="ECO:0000256" key="9">
    <source>
        <dbReference type="RuleBase" id="RU366031"/>
    </source>
</evidence>
<name>A0A4R3NV85_9HYPH</name>
<dbReference type="EMBL" id="SMAR01000004">
    <property type="protein sequence ID" value="TCT42707.1"/>
    <property type="molecule type" value="Genomic_DNA"/>
</dbReference>
<dbReference type="EC" id="4.2.1.75" evidence="3 9"/>
<evidence type="ECO:0000256" key="2">
    <source>
        <dbReference type="ARBA" id="ARBA00008133"/>
    </source>
</evidence>
<keyword evidence="5 9" id="KW-0627">Porphyrin biosynthesis</keyword>
<dbReference type="AlphaFoldDB" id="A0A4R3NV85"/>
<dbReference type="CDD" id="cd06578">
    <property type="entry name" value="HemD"/>
    <property type="match status" value="1"/>
</dbReference>
<organism evidence="11 12">
    <name type="scientific">Martelella mediterranea</name>
    <dbReference type="NCBI Taxonomy" id="293089"/>
    <lineage>
        <taxon>Bacteria</taxon>
        <taxon>Pseudomonadati</taxon>
        <taxon>Pseudomonadota</taxon>
        <taxon>Alphaproteobacteria</taxon>
        <taxon>Hyphomicrobiales</taxon>
        <taxon>Aurantimonadaceae</taxon>
        <taxon>Martelella</taxon>
    </lineage>
</organism>
<comment type="caution">
    <text evidence="11">The sequence shown here is derived from an EMBL/GenBank/DDBJ whole genome shotgun (WGS) entry which is preliminary data.</text>
</comment>
<dbReference type="InterPro" id="IPR036108">
    <property type="entry name" value="4pyrrol_syn_uPrphyn_synt_sf"/>
</dbReference>
<evidence type="ECO:0000256" key="7">
    <source>
        <dbReference type="ARBA" id="ARBA00040167"/>
    </source>
</evidence>
<evidence type="ECO:0000313" key="12">
    <source>
        <dbReference type="Proteomes" id="UP000295097"/>
    </source>
</evidence>
<evidence type="ECO:0000256" key="5">
    <source>
        <dbReference type="ARBA" id="ARBA00023244"/>
    </source>
</evidence>